<gene>
    <name evidence="3" type="ORF">SAMN05443668_102715</name>
</gene>
<dbReference type="EMBL" id="FRCS01000002">
    <property type="protein sequence ID" value="SHN04841.1"/>
    <property type="molecule type" value="Genomic_DNA"/>
</dbReference>
<organism evidence="3 4">
    <name type="scientific">Cryptosporangium aurantiacum</name>
    <dbReference type="NCBI Taxonomy" id="134849"/>
    <lineage>
        <taxon>Bacteria</taxon>
        <taxon>Bacillati</taxon>
        <taxon>Actinomycetota</taxon>
        <taxon>Actinomycetes</taxon>
        <taxon>Cryptosporangiales</taxon>
        <taxon>Cryptosporangiaceae</taxon>
        <taxon>Cryptosporangium</taxon>
    </lineage>
</organism>
<dbReference type="Pfam" id="PF12728">
    <property type="entry name" value="HTH_17"/>
    <property type="match status" value="1"/>
</dbReference>
<evidence type="ECO:0000256" key="1">
    <source>
        <dbReference type="SAM" id="MobiDB-lite"/>
    </source>
</evidence>
<accession>A0A1M7NLV1</accession>
<keyword evidence="4" id="KW-1185">Reference proteome</keyword>
<protein>
    <submittedName>
        <fullName evidence="3">DNA binding domain-containing protein, excisionase family</fullName>
    </submittedName>
</protein>
<dbReference type="AlphaFoldDB" id="A0A1M7NLV1"/>
<reference evidence="3 4" key="1">
    <citation type="submission" date="2016-11" db="EMBL/GenBank/DDBJ databases">
        <authorList>
            <person name="Jaros S."/>
            <person name="Januszkiewicz K."/>
            <person name="Wedrychowicz H."/>
        </authorList>
    </citation>
    <scope>NUCLEOTIDE SEQUENCE [LARGE SCALE GENOMIC DNA]</scope>
    <source>
        <strain evidence="3 4">DSM 46144</strain>
    </source>
</reference>
<feature type="domain" description="Helix-turn-helix" evidence="2">
    <location>
        <begin position="82"/>
        <end position="130"/>
    </location>
</feature>
<name>A0A1M7NLV1_9ACTN</name>
<dbReference type="STRING" id="134849.SAMN05443668_102715"/>
<evidence type="ECO:0000313" key="3">
    <source>
        <dbReference type="EMBL" id="SHN04841.1"/>
    </source>
</evidence>
<dbReference type="Proteomes" id="UP000184440">
    <property type="component" value="Unassembled WGS sequence"/>
</dbReference>
<dbReference type="NCBIfam" id="TIGR01764">
    <property type="entry name" value="excise"/>
    <property type="match status" value="1"/>
</dbReference>
<feature type="region of interest" description="Disordered" evidence="1">
    <location>
        <begin position="39"/>
        <end position="58"/>
    </location>
</feature>
<evidence type="ECO:0000259" key="2">
    <source>
        <dbReference type="Pfam" id="PF12728"/>
    </source>
</evidence>
<dbReference type="GO" id="GO:0003677">
    <property type="term" value="F:DNA binding"/>
    <property type="evidence" value="ECO:0007669"/>
    <property type="project" value="InterPro"/>
</dbReference>
<evidence type="ECO:0000313" key="4">
    <source>
        <dbReference type="Proteomes" id="UP000184440"/>
    </source>
</evidence>
<proteinExistence type="predicted"/>
<sequence length="138" mass="14850">MSARRHSGTRNRAAEIAATSDALPTTPTDLNEAAYGALSGSSDVRHSDLPPALPLTRPTRDEELTTFESLPEATPLVSLNPVLTVEEAARHLRIGRTSMYALVSSGEVESVTIGRLRRVPRSALDDYVNRLRSAGRAA</sequence>
<dbReference type="InterPro" id="IPR041657">
    <property type="entry name" value="HTH_17"/>
</dbReference>
<dbReference type="OrthoDB" id="1093249at2"/>
<dbReference type="InterPro" id="IPR010093">
    <property type="entry name" value="SinI_DNA-bd"/>
</dbReference>
<feature type="region of interest" description="Disordered" evidence="1">
    <location>
        <begin position="1"/>
        <end position="33"/>
    </location>
</feature>